<keyword evidence="1" id="KW-0808">Transferase</keyword>
<dbReference type="InterPro" id="IPR048444">
    <property type="entry name" value="DNMK"/>
</dbReference>
<dbReference type="Proteomes" id="UP000509367">
    <property type="component" value="Chromosome"/>
</dbReference>
<dbReference type="Gene3D" id="3.40.50.300">
    <property type="entry name" value="P-loop containing nucleotide triphosphate hydrolases"/>
    <property type="match status" value="2"/>
</dbReference>
<organism evidence="1 2">
    <name type="scientific">Oricola thermophila</name>
    <dbReference type="NCBI Taxonomy" id="2742145"/>
    <lineage>
        <taxon>Bacteria</taxon>
        <taxon>Pseudomonadati</taxon>
        <taxon>Pseudomonadota</taxon>
        <taxon>Alphaproteobacteria</taxon>
        <taxon>Hyphomicrobiales</taxon>
        <taxon>Ahrensiaceae</taxon>
        <taxon>Oricola</taxon>
    </lineage>
</organism>
<sequence length="199" mass="21334">MGERGGMTKRVIALAGPIGAGKSTAAQYLADRHGYERIRFAAPLKSMMRAFYASAGLDPVEIEARIEGGLKEAPDPVLLGRTPRRAMQTLGTEWGRNLIAPELWVHAWSGAARRAGLVVAEDCRFANEAAAVRELGGIVIGIECPWRPRPADGHASEDGVEVDVTIANDKPGNPETMFRRLDEVLAEEVSGFRTAGSAA</sequence>
<dbReference type="SUPFAM" id="SSF52540">
    <property type="entry name" value="P-loop containing nucleoside triphosphate hydrolases"/>
    <property type="match status" value="1"/>
</dbReference>
<evidence type="ECO:0000313" key="1">
    <source>
        <dbReference type="EMBL" id="QKV18700.1"/>
    </source>
</evidence>
<keyword evidence="1" id="KW-0418">Kinase</keyword>
<dbReference type="Pfam" id="PF21448">
    <property type="entry name" value="DNMK"/>
    <property type="match status" value="1"/>
</dbReference>
<evidence type="ECO:0000313" key="2">
    <source>
        <dbReference type="Proteomes" id="UP000509367"/>
    </source>
</evidence>
<dbReference type="RefSeq" id="WP_175276593.1">
    <property type="nucleotide sequence ID" value="NZ_CP054836.1"/>
</dbReference>
<gene>
    <name evidence="1" type="ORF">HTY61_09690</name>
</gene>
<keyword evidence="2" id="KW-1185">Reference proteome</keyword>
<dbReference type="AlphaFoldDB" id="A0A6N1VCS4"/>
<dbReference type="GO" id="GO:0016301">
    <property type="term" value="F:kinase activity"/>
    <property type="evidence" value="ECO:0007669"/>
    <property type="project" value="UniProtKB-KW"/>
</dbReference>
<accession>A0A6N1VCS4</accession>
<proteinExistence type="predicted"/>
<dbReference type="KEGG" id="orm:HTY61_09690"/>
<name>A0A6N1VCS4_9HYPH</name>
<reference evidence="1 2" key="1">
    <citation type="submission" date="2020-06" db="EMBL/GenBank/DDBJ databases">
        <title>Oricola thermophila sp. nov. isolated from a tidal sediments.</title>
        <authorList>
            <person name="Kwon K.K."/>
            <person name="Yang S.-H."/>
            <person name="Park M.-J."/>
        </authorList>
    </citation>
    <scope>NUCLEOTIDE SEQUENCE [LARGE SCALE GENOMIC DNA]</scope>
    <source>
        <strain evidence="1 2">MEBiC13590</strain>
    </source>
</reference>
<dbReference type="EMBL" id="CP054836">
    <property type="protein sequence ID" value="QKV18700.1"/>
    <property type="molecule type" value="Genomic_DNA"/>
</dbReference>
<dbReference type="InterPro" id="IPR027417">
    <property type="entry name" value="P-loop_NTPase"/>
</dbReference>
<protein>
    <submittedName>
        <fullName evidence="1">Deoxynucleotide monophosphate kinase</fullName>
    </submittedName>
</protein>